<organism evidence="2 3">
    <name type="scientific">Coccomyxa viridis</name>
    <dbReference type="NCBI Taxonomy" id="1274662"/>
    <lineage>
        <taxon>Eukaryota</taxon>
        <taxon>Viridiplantae</taxon>
        <taxon>Chlorophyta</taxon>
        <taxon>core chlorophytes</taxon>
        <taxon>Trebouxiophyceae</taxon>
        <taxon>Trebouxiophyceae incertae sedis</taxon>
        <taxon>Coccomyxaceae</taxon>
        <taxon>Coccomyxa</taxon>
    </lineage>
</organism>
<dbReference type="Proteomes" id="UP001497392">
    <property type="component" value="Unassembled WGS sequence"/>
</dbReference>
<feature type="domain" description="Phosphotyrosine protein phosphatase I" evidence="1">
    <location>
        <begin position="24"/>
        <end position="157"/>
    </location>
</feature>
<dbReference type="EMBL" id="CAXHTA020000007">
    <property type="protein sequence ID" value="CAL5222340.1"/>
    <property type="molecule type" value="Genomic_DNA"/>
</dbReference>
<reference evidence="2 3" key="1">
    <citation type="submission" date="2024-06" db="EMBL/GenBank/DDBJ databases">
        <authorList>
            <person name="Kraege A."/>
            <person name="Thomma B."/>
        </authorList>
    </citation>
    <scope>NUCLEOTIDE SEQUENCE [LARGE SCALE GENOMIC DNA]</scope>
</reference>
<dbReference type="InterPro" id="IPR036196">
    <property type="entry name" value="Ptyr_pPase_sf"/>
</dbReference>
<dbReference type="Pfam" id="PF01451">
    <property type="entry name" value="LMWPc"/>
    <property type="match status" value="1"/>
</dbReference>
<dbReference type="InterPro" id="IPR023485">
    <property type="entry name" value="Ptyr_pPase"/>
</dbReference>
<evidence type="ECO:0000259" key="1">
    <source>
        <dbReference type="Pfam" id="PF01451"/>
    </source>
</evidence>
<protein>
    <submittedName>
        <fullName evidence="2">G4690 protein</fullName>
    </submittedName>
</protein>
<dbReference type="SUPFAM" id="SSF52788">
    <property type="entry name" value="Phosphotyrosine protein phosphatases I"/>
    <property type="match status" value="1"/>
</dbReference>
<sequence length="225" mass="24961">MRSERARTDQNLPKVDWTRYHLQILFVDRSDTVRARVAAGLLERIAEWNGYGRALYPCACGVEAAQEMDWSTSAALMGMAGMLGIRAKLFAAQPEQLVYEDFDRCDLLIAMDDDILGEALAIAGSENDQAWYAPRCTTLTRFAPYCGTAILNPGGTGVLEPELRQIVAPVVGRAQAAQGITRPDLRMGSAEWNRMIQDMAVSCAGLVQYLADQWPPELQEGWLQY</sequence>
<dbReference type="Gene3D" id="3.40.50.2300">
    <property type="match status" value="1"/>
</dbReference>
<evidence type="ECO:0000313" key="3">
    <source>
        <dbReference type="Proteomes" id="UP001497392"/>
    </source>
</evidence>
<accession>A0ABP1FQW9</accession>
<name>A0ABP1FQW9_9CHLO</name>
<proteinExistence type="predicted"/>
<comment type="caution">
    <text evidence="2">The sequence shown here is derived from an EMBL/GenBank/DDBJ whole genome shotgun (WGS) entry which is preliminary data.</text>
</comment>
<gene>
    <name evidence="2" type="primary">g4690</name>
    <name evidence="2" type="ORF">VP750_LOCUS3999</name>
</gene>
<keyword evidence="3" id="KW-1185">Reference proteome</keyword>
<evidence type="ECO:0000313" key="2">
    <source>
        <dbReference type="EMBL" id="CAL5222340.1"/>
    </source>
</evidence>